<feature type="transmembrane region" description="Helical" evidence="2">
    <location>
        <begin position="45"/>
        <end position="64"/>
    </location>
</feature>
<feature type="transmembrane region" description="Helical" evidence="2">
    <location>
        <begin position="20"/>
        <end position="39"/>
    </location>
</feature>
<organism evidence="3 4">
    <name type="scientific">Sphaerisporangium rhizosphaerae</name>
    <dbReference type="NCBI Taxonomy" id="2269375"/>
    <lineage>
        <taxon>Bacteria</taxon>
        <taxon>Bacillati</taxon>
        <taxon>Actinomycetota</taxon>
        <taxon>Actinomycetes</taxon>
        <taxon>Streptosporangiales</taxon>
        <taxon>Streptosporangiaceae</taxon>
        <taxon>Sphaerisporangium</taxon>
    </lineage>
</organism>
<dbReference type="Proteomes" id="UP001596496">
    <property type="component" value="Unassembled WGS sequence"/>
</dbReference>
<comment type="caution">
    <text evidence="3">The sequence shown here is derived from an EMBL/GenBank/DDBJ whole genome shotgun (WGS) entry which is preliminary data.</text>
</comment>
<protein>
    <submittedName>
        <fullName evidence="3">DUF2530 domain-containing protein</fullName>
    </submittedName>
</protein>
<keyword evidence="2" id="KW-0472">Membrane</keyword>
<proteinExistence type="predicted"/>
<dbReference type="Pfam" id="PF10745">
    <property type="entry name" value="DUF2530"/>
    <property type="match status" value="1"/>
</dbReference>
<dbReference type="EMBL" id="JBHTCG010000056">
    <property type="protein sequence ID" value="MFC7388224.1"/>
    <property type="molecule type" value="Genomic_DNA"/>
</dbReference>
<evidence type="ECO:0000313" key="3">
    <source>
        <dbReference type="EMBL" id="MFC7388224.1"/>
    </source>
</evidence>
<accession>A0ABW2PFJ9</accession>
<name>A0ABW2PFJ9_9ACTN</name>
<gene>
    <name evidence="3" type="ORF">ACFQSB_38870</name>
</gene>
<sequence>MNEPRPPDPTPLETKDAVTIIAGTGLWVVALVVLLILRPSPDHQWWIWTCVAGVGLGIFGYWFVRRRDRRAARAETAPDGARDDASVPGRTPS</sequence>
<keyword evidence="4" id="KW-1185">Reference proteome</keyword>
<reference evidence="4" key="1">
    <citation type="journal article" date="2019" name="Int. J. Syst. Evol. Microbiol.">
        <title>The Global Catalogue of Microorganisms (GCM) 10K type strain sequencing project: providing services to taxonomists for standard genome sequencing and annotation.</title>
        <authorList>
            <consortium name="The Broad Institute Genomics Platform"/>
            <consortium name="The Broad Institute Genome Sequencing Center for Infectious Disease"/>
            <person name="Wu L."/>
            <person name="Ma J."/>
        </authorList>
    </citation>
    <scope>NUCLEOTIDE SEQUENCE [LARGE SCALE GENOMIC DNA]</scope>
    <source>
        <strain evidence="4">CECT 7649</strain>
    </source>
</reference>
<dbReference type="InterPro" id="IPR019681">
    <property type="entry name" value="DUF2530"/>
</dbReference>
<evidence type="ECO:0000256" key="1">
    <source>
        <dbReference type="SAM" id="MobiDB-lite"/>
    </source>
</evidence>
<keyword evidence="2" id="KW-0812">Transmembrane</keyword>
<feature type="region of interest" description="Disordered" evidence="1">
    <location>
        <begin position="71"/>
        <end position="93"/>
    </location>
</feature>
<evidence type="ECO:0000313" key="4">
    <source>
        <dbReference type="Proteomes" id="UP001596496"/>
    </source>
</evidence>
<dbReference type="RefSeq" id="WP_354928520.1">
    <property type="nucleotide sequence ID" value="NZ_JBHTCG010000056.1"/>
</dbReference>
<evidence type="ECO:0000256" key="2">
    <source>
        <dbReference type="SAM" id="Phobius"/>
    </source>
</evidence>
<keyword evidence="2" id="KW-1133">Transmembrane helix</keyword>